<dbReference type="RefSeq" id="XP_009010396.1">
    <property type="nucleotide sequence ID" value="XM_009012148.1"/>
</dbReference>
<sequence>MFALIKLLWNSSYRSQLKMCPTVTPGDAHTHPFTYCFQPIPQYRAGGKISTAFISLFTLVIVKSRVPPGACVEASTCCLYQKTFINVLNENLYSSLPENQNKAIILPKLKNVGSRAFKTIDFVSVSLLALLDFEATFNTVSCKLVLVRLAASYGVGGKSKKFGCYADANYGDHSCIGKQTPASQTSDDLLLSLAGKLSGLLEV</sequence>
<organism evidence="2 3">
    <name type="scientific">Helobdella robusta</name>
    <name type="common">Californian leech</name>
    <dbReference type="NCBI Taxonomy" id="6412"/>
    <lineage>
        <taxon>Eukaryota</taxon>
        <taxon>Metazoa</taxon>
        <taxon>Spiralia</taxon>
        <taxon>Lophotrochozoa</taxon>
        <taxon>Annelida</taxon>
        <taxon>Clitellata</taxon>
        <taxon>Hirudinea</taxon>
        <taxon>Rhynchobdellida</taxon>
        <taxon>Glossiphoniidae</taxon>
        <taxon>Helobdella</taxon>
    </lineage>
</organism>
<gene>
    <name evidence="2" type="primary">20201755</name>
    <name evidence="1" type="ORF">HELRODRAFT_167001</name>
</gene>
<accession>T1EYV5</accession>
<evidence type="ECO:0000313" key="3">
    <source>
        <dbReference type="Proteomes" id="UP000015101"/>
    </source>
</evidence>
<proteinExistence type="predicted"/>
<protein>
    <submittedName>
        <fullName evidence="1 2">Uncharacterized protein</fullName>
    </submittedName>
</protein>
<dbReference type="KEGG" id="hro:HELRODRAFT_167001"/>
<dbReference type="GeneID" id="20201755"/>
<keyword evidence="3" id="KW-1185">Reference proteome</keyword>
<dbReference type="InParanoid" id="T1EYV5"/>
<dbReference type="EnsemblMetazoa" id="HelroT167001">
    <property type="protein sequence ID" value="HelroP167001"/>
    <property type="gene ID" value="HelroG167001"/>
</dbReference>
<dbReference type="Proteomes" id="UP000015101">
    <property type="component" value="Unassembled WGS sequence"/>
</dbReference>
<evidence type="ECO:0000313" key="2">
    <source>
        <dbReference type="EnsemblMetazoa" id="HelroP167001"/>
    </source>
</evidence>
<dbReference type="HOGENOM" id="CLU_1350188_0_0_1"/>
<reference evidence="3" key="1">
    <citation type="submission" date="2012-12" db="EMBL/GenBank/DDBJ databases">
        <authorList>
            <person name="Hellsten U."/>
            <person name="Grimwood J."/>
            <person name="Chapman J.A."/>
            <person name="Shapiro H."/>
            <person name="Aerts A."/>
            <person name="Otillar R.P."/>
            <person name="Terry A.Y."/>
            <person name="Boore J.L."/>
            <person name="Simakov O."/>
            <person name="Marletaz F."/>
            <person name="Cho S.-J."/>
            <person name="Edsinger-Gonzales E."/>
            <person name="Havlak P."/>
            <person name="Kuo D.-H."/>
            <person name="Larsson T."/>
            <person name="Lv J."/>
            <person name="Arendt D."/>
            <person name="Savage R."/>
            <person name="Osoegawa K."/>
            <person name="de Jong P."/>
            <person name="Lindberg D.R."/>
            <person name="Seaver E.C."/>
            <person name="Weisblat D.A."/>
            <person name="Putnam N.H."/>
            <person name="Grigoriev I.V."/>
            <person name="Rokhsar D.S."/>
        </authorList>
    </citation>
    <scope>NUCLEOTIDE SEQUENCE</scope>
</reference>
<dbReference type="AlphaFoldDB" id="T1EYV5"/>
<evidence type="ECO:0000313" key="1">
    <source>
        <dbReference type="EMBL" id="ESO11908.1"/>
    </source>
</evidence>
<dbReference type="CTD" id="20201755"/>
<name>T1EYV5_HELRO</name>
<reference evidence="2" key="3">
    <citation type="submission" date="2015-06" db="UniProtKB">
        <authorList>
            <consortium name="EnsemblMetazoa"/>
        </authorList>
    </citation>
    <scope>IDENTIFICATION</scope>
</reference>
<dbReference type="EMBL" id="KB095812">
    <property type="protein sequence ID" value="ESO11908.1"/>
    <property type="molecule type" value="Genomic_DNA"/>
</dbReference>
<reference evidence="1 3" key="2">
    <citation type="journal article" date="2013" name="Nature">
        <title>Insights into bilaterian evolution from three spiralian genomes.</title>
        <authorList>
            <person name="Simakov O."/>
            <person name="Marletaz F."/>
            <person name="Cho S.J."/>
            <person name="Edsinger-Gonzales E."/>
            <person name="Havlak P."/>
            <person name="Hellsten U."/>
            <person name="Kuo D.H."/>
            <person name="Larsson T."/>
            <person name="Lv J."/>
            <person name="Arendt D."/>
            <person name="Savage R."/>
            <person name="Osoegawa K."/>
            <person name="de Jong P."/>
            <person name="Grimwood J."/>
            <person name="Chapman J.A."/>
            <person name="Shapiro H."/>
            <person name="Aerts A."/>
            <person name="Otillar R.P."/>
            <person name="Terry A.Y."/>
            <person name="Boore J.L."/>
            <person name="Grigoriev I.V."/>
            <person name="Lindberg D.R."/>
            <person name="Seaver E.C."/>
            <person name="Weisblat D.A."/>
            <person name="Putnam N.H."/>
            <person name="Rokhsar D.S."/>
        </authorList>
    </citation>
    <scope>NUCLEOTIDE SEQUENCE</scope>
</reference>
<dbReference type="EMBL" id="AMQM01002622">
    <property type="status" value="NOT_ANNOTATED_CDS"/>
    <property type="molecule type" value="Genomic_DNA"/>
</dbReference>